<dbReference type="GO" id="GO:0019379">
    <property type="term" value="P:sulfate assimilation, phosphoadenylyl sulfate reduction by phosphoadenylyl-sulfate reductase (thioredoxin)"/>
    <property type="evidence" value="ECO:0007669"/>
    <property type="project" value="UniProtKB-UniRule"/>
</dbReference>
<dbReference type="InterPro" id="IPR036291">
    <property type="entry name" value="NAD(P)-bd_dom_sf"/>
</dbReference>
<evidence type="ECO:0000256" key="2">
    <source>
        <dbReference type="ARBA" id="ARBA00022490"/>
    </source>
</evidence>
<keyword evidence="2 14" id="KW-0963">Cytoplasm</keyword>
<dbReference type="Gene3D" id="3.40.50.620">
    <property type="entry name" value="HUPs"/>
    <property type="match status" value="1"/>
</dbReference>
<dbReference type="GO" id="GO:0005737">
    <property type="term" value="C:cytoplasm"/>
    <property type="evidence" value="ECO:0007669"/>
    <property type="project" value="UniProtKB-SubCell"/>
</dbReference>
<evidence type="ECO:0000256" key="5">
    <source>
        <dbReference type="ARBA" id="ARBA00023004"/>
    </source>
</evidence>
<dbReference type="CDD" id="cd23945">
    <property type="entry name" value="PAPS_reductase"/>
    <property type="match status" value="1"/>
</dbReference>
<evidence type="ECO:0000256" key="10">
    <source>
        <dbReference type="ARBA" id="ARBA00029514"/>
    </source>
</evidence>
<accession>A0A318EAF9</accession>
<proteinExistence type="inferred from homology"/>
<evidence type="ECO:0000256" key="4">
    <source>
        <dbReference type="ARBA" id="ARBA00023002"/>
    </source>
</evidence>
<gene>
    <name evidence="14" type="primary">cysH</name>
    <name evidence="18" type="ORF">C8D93_105157</name>
</gene>
<dbReference type="Pfam" id="PF01370">
    <property type="entry name" value="Epimerase"/>
    <property type="match status" value="1"/>
</dbReference>
<evidence type="ECO:0000313" key="19">
    <source>
        <dbReference type="Proteomes" id="UP000248330"/>
    </source>
</evidence>
<evidence type="ECO:0000259" key="17">
    <source>
        <dbReference type="Pfam" id="PF01507"/>
    </source>
</evidence>
<dbReference type="Gene3D" id="3.40.50.720">
    <property type="entry name" value="NAD(P)-binding Rossmann-like Domain"/>
    <property type="match status" value="1"/>
</dbReference>
<dbReference type="GO" id="GO:0043866">
    <property type="term" value="F:adenylyl-sulfate reductase (thioredoxin) activity"/>
    <property type="evidence" value="ECO:0007669"/>
    <property type="project" value="UniProtKB-EC"/>
</dbReference>
<feature type="active site" description="Nucleophile; cysteine thiosulfonate intermediate" evidence="14">
    <location>
        <position position="225"/>
    </location>
</feature>
<feature type="domain" description="Phosphoadenosine phosphosulphate reductase" evidence="17">
    <location>
        <begin position="30"/>
        <end position="203"/>
    </location>
</feature>
<evidence type="ECO:0000256" key="11">
    <source>
        <dbReference type="ARBA" id="ARBA00030894"/>
    </source>
</evidence>
<comment type="catalytic activity">
    <reaction evidence="13 14">
        <text>[thioredoxin]-disulfide + sulfite + AMP + 2 H(+) = adenosine 5'-phosphosulfate + [thioredoxin]-dithiol</text>
        <dbReference type="Rhea" id="RHEA:21976"/>
        <dbReference type="Rhea" id="RHEA-COMP:10698"/>
        <dbReference type="Rhea" id="RHEA-COMP:10700"/>
        <dbReference type="ChEBI" id="CHEBI:15378"/>
        <dbReference type="ChEBI" id="CHEBI:17359"/>
        <dbReference type="ChEBI" id="CHEBI:29950"/>
        <dbReference type="ChEBI" id="CHEBI:50058"/>
        <dbReference type="ChEBI" id="CHEBI:58243"/>
        <dbReference type="ChEBI" id="CHEBI:456215"/>
        <dbReference type="EC" id="1.8.4.10"/>
    </reaction>
</comment>
<keyword evidence="5 14" id="KW-0408">Iron</keyword>
<evidence type="ECO:0000313" key="18">
    <source>
        <dbReference type="EMBL" id="PXV67800.1"/>
    </source>
</evidence>
<comment type="cofactor">
    <cofactor evidence="14">
        <name>[4Fe-4S] cluster</name>
        <dbReference type="ChEBI" id="CHEBI:49883"/>
    </cofactor>
    <text evidence="14">Binds 1 [4Fe-4S] cluster per subunit.</text>
</comment>
<dbReference type="PANTHER" id="PTHR46482">
    <property type="entry name" value="5'-ADENYLYLSULFATE REDUCTASE 3, CHLOROPLASTIC"/>
    <property type="match status" value="1"/>
</dbReference>
<dbReference type="SUPFAM" id="SSF52402">
    <property type="entry name" value="Adenine nucleotide alpha hydrolases-like"/>
    <property type="match status" value="1"/>
</dbReference>
<evidence type="ECO:0000259" key="16">
    <source>
        <dbReference type="Pfam" id="PF01370"/>
    </source>
</evidence>
<keyword evidence="3 14" id="KW-0479">Metal-binding</keyword>
<dbReference type="Proteomes" id="UP000248330">
    <property type="component" value="Unassembled WGS sequence"/>
</dbReference>
<dbReference type="GO" id="GO:0070814">
    <property type="term" value="P:hydrogen sulfide biosynthetic process"/>
    <property type="evidence" value="ECO:0007669"/>
    <property type="project" value="UniProtKB-UniRule"/>
</dbReference>
<dbReference type="Pfam" id="PF01507">
    <property type="entry name" value="PAPS_reduct"/>
    <property type="match status" value="1"/>
</dbReference>
<reference evidence="18 19" key="1">
    <citation type="submission" date="2018-04" db="EMBL/GenBank/DDBJ databases">
        <title>Genomic Encyclopedia of Type Strains, Phase IV (KMG-IV): sequencing the most valuable type-strain genomes for metagenomic binning, comparative biology and taxonomic classification.</title>
        <authorList>
            <person name="Goeker M."/>
        </authorList>
    </citation>
    <scope>NUCLEOTIDE SEQUENCE [LARGE SCALE GENOMIC DNA]</scope>
    <source>
        <strain evidence="18 19">DSM 104150</strain>
    </source>
</reference>
<dbReference type="InterPro" id="IPR002500">
    <property type="entry name" value="PAPS_reduct_dom"/>
</dbReference>
<dbReference type="OrthoDB" id="9803010at2"/>
<feature type="binding site" evidence="14">
    <location>
        <position position="200"/>
    </location>
    <ligand>
        <name>[4Fe-4S] cluster</name>
        <dbReference type="ChEBI" id="CHEBI:49883"/>
    </ligand>
</feature>
<dbReference type="InterPro" id="IPR014729">
    <property type="entry name" value="Rossmann-like_a/b/a_fold"/>
</dbReference>
<sequence>MSVESQKYDAFLSRTVELLHEIARDFSPAVLANGFGPESMVITDLIARHRLGIDIISLDTGRLPEQTHELADNVRKRYGLTVRMVSPDPSELEPWIAEHGTNAFYRSVDRRRECCAIRKVQPLKKVLEGRKAWLTGLRREQSVTRSHLGERVWDSVHGLYKFNPMLEWNHEALWSYIREHAVPYNALHDAGYPSIGCAPCTRAISPGEDARAGRWWWERDEVKECGLHMDPSTGRLARSVRPRDGESSVRQQLVGKPPVASESAGTSATRAGKAVRDSQSGDRKMKVLVLGGDGFCGWPTVLHLSALGHDVAIVDNLSRRNIDVELECESLTPIRPLGQRLRAWKDLTGRDVAFHNFDVAVNYQRMLDLLKEWRPHAIVHFAEQRAAPYSMKSSFHKRYTVSNNINATNNVLAAVVESGQDIHIAHLGTMGVYGYGTAGMKIPEGYLQVKVEVDGGRLVDNEILYPANPGSIYHMTKTQDQLLFFYYNKNDKVRVTDLHQGIVWGTQTEQTRLDERLINRFDYDGDYGTVLNRFLMQAAVGHPLTVHGTGGQTRAFIHIQDTVKCIQLALENPPEPGDRVHIFNQMTETHRVRDLAKMISDRTGAKVDFVANPRIEADENELHVANDRFLHLGLEPITLGDGLMEEVTQIARKYADRCDHSKIPCVSNWRSGKLAPESDGGRKGAEAPAAAGSPQGRNV</sequence>
<comment type="function">
    <text evidence="7 14">Catalyzes the formation of sulfite from adenosine 5'-phosphosulfate (APS) using thioredoxin as an electron donor.</text>
</comment>
<dbReference type="SUPFAM" id="SSF51735">
    <property type="entry name" value="NAD(P)-binding Rossmann-fold domains"/>
    <property type="match status" value="1"/>
</dbReference>
<dbReference type="NCBIfam" id="TIGR02055">
    <property type="entry name" value="APS_reductase"/>
    <property type="match status" value="1"/>
</dbReference>
<evidence type="ECO:0000256" key="12">
    <source>
        <dbReference type="ARBA" id="ARBA00032041"/>
    </source>
</evidence>
<evidence type="ECO:0000256" key="14">
    <source>
        <dbReference type="HAMAP-Rule" id="MF_00063"/>
    </source>
</evidence>
<name>A0A318EAF9_9GAMM</name>
<keyword evidence="6 14" id="KW-0411">Iron-sulfur</keyword>
<dbReference type="HAMAP" id="MF_00063">
    <property type="entry name" value="CysH"/>
    <property type="match status" value="1"/>
</dbReference>
<dbReference type="NCBIfam" id="TIGR00434">
    <property type="entry name" value="cysH"/>
    <property type="match status" value="1"/>
</dbReference>
<dbReference type="CDD" id="cd05255">
    <property type="entry name" value="SQD1_like_SDR_e"/>
    <property type="match status" value="1"/>
</dbReference>
<evidence type="ECO:0000256" key="15">
    <source>
        <dbReference type="SAM" id="MobiDB-lite"/>
    </source>
</evidence>
<comment type="similarity">
    <text evidence="1 14">Belongs to the PAPS reductase family. CysH subfamily.</text>
</comment>
<feature type="region of interest" description="Disordered" evidence="15">
    <location>
        <begin position="669"/>
        <end position="699"/>
    </location>
</feature>
<evidence type="ECO:0000256" key="9">
    <source>
        <dbReference type="ARBA" id="ARBA00024386"/>
    </source>
</evidence>
<evidence type="ECO:0000256" key="1">
    <source>
        <dbReference type="ARBA" id="ARBA00009732"/>
    </source>
</evidence>
<dbReference type="GO" id="GO:0019344">
    <property type="term" value="P:cysteine biosynthetic process"/>
    <property type="evidence" value="ECO:0007669"/>
    <property type="project" value="InterPro"/>
</dbReference>
<feature type="binding site" evidence="14">
    <location>
        <position position="115"/>
    </location>
    <ligand>
        <name>[4Fe-4S] cluster</name>
        <dbReference type="ChEBI" id="CHEBI:49883"/>
    </ligand>
</feature>
<organism evidence="18 19">
    <name type="scientific">Sinimarinibacterium flocculans</name>
    <dbReference type="NCBI Taxonomy" id="985250"/>
    <lineage>
        <taxon>Bacteria</taxon>
        <taxon>Pseudomonadati</taxon>
        <taxon>Pseudomonadota</taxon>
        <taxon>Gammaproteobacteria</taxon>
        <taxon>Nevskiales</taxon>
        <taxon>Nevskiaceae</taxon>
        <taxon>Sinimarinibacterium</taxon>
    </lineage>
</organism>
<comment type="subcellular location">
    <subcellularLocation>
        <location evidence="14">Cytoplasm</location>
    </subcellularLocation>
</comment>
<evidence type="ECO:0000256" key="3">
    <source>
        <dbReference type="ARBA" id="ARBA00022723"/>
    </source>
</evidence>
<dbReference type="EMBL" id="QICN01000005">
    <property type="protein sequence ID" value="PXV67800.1"/>
    <property type="molecule type" value="Genomic_DNA"/>
</dbReference>
<evidence type="ECO:0000256" key="6">
    <source>
        <dbReference type="ARBA" id="ARBA00023014"/>
    </source>
</evidence>
<dbReference type="InterPro" id="IPR011798">
    <property type="entry name" value="APS_reductase"/>
</dbReference>
<dbReference type="NCBIfam" id="NF002537">
    <property type="entry name" value="PRK02090.1"/>
    <property type="match status" value="1"/>
</dbReference>
<comment type="pathway">
    <text evidence="8 14">Sulfur metabolism; hydrogen sulfide biosynthesis; sulfite from sulfate.</text>
</comment>
<dbReference type="GO" id="GO:0051539">
    <property type="term" value="F:4 iron, 4 sulfur cluster binding"/>
    <property type="evidence" value="ECO:0007669"/>
    <property type="project" value="UniProtKB-UniRule"/>
</dbReference>
<dbReference type="InterPro" id="IPR004511">
    <property type="entry name" value="PAPS/APS_Rdtase"/>
</dbReference>
<protein>
    <recommendedName>
        <fullName evidence="10 14">Adenosine 5'-phosphosulfate reductase</fullName>
        <shortName evidence="14">APS reductase</shortName>
        <ecNumber evidence="9 14">1.8.4.10</ecNumber>
    </recommendedName>
    <alternativeName>
        <fullName evidence="12 14">5'-adenylylsulfate reductase</fullName>
    </alternativeName>
    <alternativeName>
        <fullName evidence="11 14">Thioredoxin-dependent 5'-adenylylsulfate reductase</fullName>
    </alternativeName>
</protein>
<dbReference type="PANTHER" id="PTHR46482:SF9">
    <property type="entry name" value="5'-ADENYLYLSULFATE REDUCTASE 1, CHLOROPLASTIC"/>
    <property type="match status" value="1"/>
</dbReference>
<dbReference type="Gene3D" id="3.90.25.10">
    <property type="entry name" value="UDP-galactose 4-epimerase, domain 1"/>
    <property type="match status" value="1"/>
</dbReference>
<dbReference type="GO" id="GO:0004604">
    <property type="term" value="F:phosphoadenylyl-sulfate reductase (thioredoxin) activity"/>
    <property type="evidence" value="ECO:0007669"/>
    <property type="project" value="UniProtKB-UniRule"/>
</dbReference>
<dbReference type="GO" id="GO:0046872">
    <property type="term" value="F:metal ion binding"/>
    <property type="evidence" value="ECO:0007669"/>
    <property type="project" value="UniProtKB-KW"/>
</dbReference>
<feature type="domain" description="NAD-dependent epimerase/dehydratase" evidence="16">
    <location>
        <begin position="287"/>
        <end position="575"/>
    </location>
</feature>
<evidence type="ECO:0000256" key="7">
    <source>
        <dbReference type="ARBA" id="ARBA00024298"/>
    </source>
</evidence>
<dbReference type="InterPro" id="IPR001509">
    <property type="entry name" value="Epimerase_deHydtase"/>
</dbReference>
<keyword evidence="19" id="KW-1185">Reference proteome</keyword>
<feature type="binding site" evidence="14">
    <location>
        <position position="114"/>
    </location>
    <ligand>
        <name>[4Fe-4S] cluster</name>
        <dbReference type="ChEBI" id="CHEBI:49883"/>
    </ligand>
</feature>
<evidence type="ECO:0000256" key="13">
    <source>
        <dbReference type="ARBA" id="ARBA00048441"/>
    </source>
</evidence>
<keyword evidence="4 14" id="KW-0560">Oxidoreductase</keyword>
<dbReference type="EC" id="1.8.4.10" evidence="9 14"/>
<evidence type="ECO:0000256" key="8">
    <source>
        <dbReference type="ARBA" id="ARBA00024327"/>
    </source>
</evidence>
<comment type="caution">
    <text evidence="18">The sequence shown here is derived from an EMBL/GenBank/DDBJ whole genome shotgun (WGS) entry which is preliminary data.</text>
</comment>
<feature type="region of interest" description="Disordered" evidence="15">
    <location>
        <begin position="233"/>
        <end position="278"/>
    </location>
</feature>
<feature type="binding site" evidence="14">
    <location>
        <position position="197"/>
    </location>
    <ligand>
        <name>[4Fe-4S] cluster</name>
        <dbReference type="ChEBI" id="CHEBI:49883"/>
    </ligand>
</feature>
<dbReference type="AlphaFoldDB" id="A0A318EAF9"/>